<dbReference type="PANTHER" id="PTHR37813">
    <property type="entry name" value="FELS-2 PROPHAGE PROTEIN"/>
    <property type="match status" value="1"/>
</dbReference>
<dbReference type="SUPFAM" id="SSF57997">
    <property type="entry name" value="Tropomyosin"/>
    <property type="match status" value="1"/>
</dbReference>
<feature type="coiled-coil region" evidence="2">
    <location>
        <begin position="1149"/>
        <end position="1188"/>
    </location>
</feature>
<sequence length="1645" mass="175573">MIGKNQPLGKMIIEMDLSSANFTKSLTAVNRSIKSAEREMKANMAVLNNADDKYGALGKQVTGLNKIMSLNEKRIQQLNEKRKNELKTNAESSKVIQDLNKEINTAIQRQSAWQKQVKDATGKMLDYTSSTKDLESELAKLKKKTDDHVESQKKSGLAFSAQKDKLKGLSDQAKIHQQIVDTQKQKVADLTREFGEHDRRVDEAKNKYKSLVDEQEKLNSSFNTLNRKISTVHPSIGRLADDIGKAESKLRGLSDSALTTGSTLNDTGRSISSSFSGITLAGGLGLGYTIKQAADFEQAMADIKALMSPQEWKQYGKQMNKLVNELGLETKYSNKEVAIGMQELIKAGVDLDAIMSGGLKSALSLATAGELELGQAAEIASTVLNSFRDDNIDMAKAADLLAGSANASATSVEEMNYSLSQVSSVAGPVGFSFADTNTALAVFAQAGLKGSDAGTSLKTMIMRLSPQTDAAATAMAELGIATTNTTAGYKYLVEKGIQPASRTVPDLDKAFKELAKQELGGAATKAKLRKEYDRLQKSSGYLSSSFFDEQGNVKSMSEVFNILQKSTKNLSKEQKINAFNTIFGSDAIRGAMIASKSGAEAFDEMGVAINKISADDVAKTKMDTLKGSIEKMKGEAESAATTFGTALIPTIKTVAGTIEDVVGWFNKLDQGTQHSIAKWTAIGVGVAGVGAALGFLTIGIGGLVTGVGKITLGGAGLLKFLSNGVINLGSFTSMTKGSTQSLNAETGALNTNTTALQRNNNARGGGVAGGKKTPAGTTVAPSMSTGSRAAKNAGKVGKGAKALKYVKGAGAIGTVVGVGALGYELATGSGTKESIGGGIGGTLGGIGGGAAAGAVLGSVVPGIGTAIGGIAGGIIGGIVGDKVGSSIGKVFDKQDKKEAARKKATKIAENGASLNLKIKGVSESTRKALGEYDKLYTGAKTKLNQLMLSNTVVNKKIKEDTFKQYNSMAKSVLSSLKDRHQEERVEAVKALKSNKELSQKDKDEALKKLDEKHKAEIEKVKGDNERVKQIMSNASKEKRALTQSEKLAINQINDRMYYTKIKKTVKSEDELTNINKRRSKQRHDITTKEMNQTIKAAKKEFEETKTNAEKKRESKVKNAKVQYEKLGVISKDEFDKIVDNADKEKEKTIEQARKKKDGVIKNATRQKEESVKASKKQKELNIENAQKETKGVGKAFDGLTGFLKDTVSWVKGLFGNKDKTSSPPQFKPGSIPENAKGTFQGPFKGGLSFVGEEGPELGYLPGQGLGLVGTTGTELMHLPRGSAILPHDKTKAVLSNYNFPTNSIPGFAKGTGDDDSFMDYIINGSNKVLNGIGTLGGKAVDAFDIITKGPSKLWNQLKNSLNFKDTFPTFANKWAGGNGVVAWAKNKAMDYFGSLFDGFGGGGSAAPVGKGVERWRSTVIQALGMSGLPTSANYVNAWLRQIKSESGGNEKAIQSTAVKDINYYTGNLARGLVQVIPPTFRSFAFPGHTNQMNGLDSLLAGMNYAKSRYGSNMLKYIGHGHGYENGGIITKEHLAMVGEGNKPEAIIPLSPNKRSRALELLAAVSSKIFGDPTKTSSSDNSLIFSLLKKQDAQIALLQQQNGLLSKILAKDNNTYLDGKALYNNNKKYSQSETKIRNMAKGVNSL</sequence>
<dbReference type="InterPro" id="IPR023346">
    <property type="entry name" value="Lysozyme-like_dom_sf"/>
</dbReference>
<dbReference type="InterPro" id="IPR010090">
    <property type="entry name" value="Phage_tape_meas"/>
</dbReference>
<dbReference type="EMBL" id="CP017080">
    <property type="protein sequence ID" value="AOH53353.1"/>
    <property type="molecule type" value="Genomic_DNA"/>
</dbReference>
<dbReference type="KEGG" id="bmur:ABE28_003235"/>
<keyword evidence="2" id="KW-0175">Coiled coil</keyword>
<evidence type="ECO:0000259" key="4">
    <source>
        <dbReference type="Pfam" id="PF10145"/>
    </source>
</evidence>
<dbReference type="SUPFAM" id="SSF53955">
    <property type="entry name" value="Lysozyme-like"/>
    <property type="match status" value="1"/>
</dbReference>
<dbReference type="Gene3D" id="1.10.287.1490">
    <property type="match status" value="1"/>
</dbReference>
<evidence type="ECO:0000256" key="1">
    <source>
        <dbReference type="ARBA" id="ARBA00022612"/>
    </source>
</evidence>
<dbReference type="Proteomes" id="UP000077926">
    <property type="component" value="Chromosome"/>
</dbReference>
<reference evidence="5 6" key="1">
    <citation type="submission" date="2016-08" db="EMBL/GenBank/DDBJ databases">
        <title>Complete genome sequence of Bacillus muralis G25-68, a strain with toxicity to nematodes.</title>
        <authorList>
            <person name="Zheng Z."/>
        </authorList>
    </citation>
    <scope>NUCLEOTIDE SEQUENCE [LARGE SCALE GENOMIC DNA]</scope>
    <source>
        <strain evidence="5 6">G25-68</strain>
    </source>
</reference>
<evidence type="ECO:0000256" key="3">
    <source>
        <dbReference type="SAM" id="MobiDB-lite"/>
    </source>
</evidence>
<feature type="coiled-coil region" evidence="2">
    <location>
        <begin position="89"/>
        <end position="144"/>
    </location>
</feature>
<accession>A0A1B3XJH2</accession>
<dbReference type="NCBIfam" id="TIGR01760">
    <property type="entry name" value="tape_meas_TP901"/>
    <property type="match status" value="2"/>
</dbReference>
<dbReference type="STRING" id="264697.ABE28_003235"/>
<name>A0A1B3XJH2_9BACI</name>
<dbReference type="OrthoDB" id="28713at2"/>
<dbReference type="RefSeq" id="WP_064463939.1">
    <property type="nucleotide sequence ID" value="NZ_CP017080.1"/>
</dbReference>
<feature type="coiled-coil region" evidence="2">
    <location>
        <begin position="187"/>
        <end position="221"/>
    </location>
</feature>
<dbReference type="Pfam" id="PF10145">
    <property type="entry name" value="PhageMin_Tail"/>
    <property type="match status" value="1"/>
</dbReference>
<keyword evidence="1" id="KW-1188">Viral release from host cell</keyword>
<feature type="compositionally biased region" description="Low complexity" evidence="3">
    <location>
        <begin position="770"/>
        <end position="780"/>
    </location>
</feature>
<organism evidence="5 6">
    <name type="scientific">Peribacillus muralis</name>
    <dbReference type="NCBI Taxonomy" id="264697"/>
    <lineage>
        <taxon>Bacteria</taxon>
        <taxon>Bacillati</taxon>
        <taxon>Bacillota</taxon>
        <taxon>Bacilli</taxon>
        <taxon>Bacillales</taxon>
        <taxon>Bacillaceae</taxon>
        <taxon>Peribacillus</taxon>
    </lineage>
</organism>
<dbReference type="CDD" id="cd13402">
    <property type="entry name" value="LT_TF-like"/>
    <property type="match status" value="1"/>
</dbReference>
<feature type="domain" description="Phage tail tape measure protein" evidence="4">
    <location>
        <begin position="321"/>
        <end position="584"/>
    </location>
</feature>
<feature type="coiled-coil region" evidence="2">
    <location>
        <begin position="1087"/>
        <end position="1118"/>
    </location>
</feature>
<proteinExistence type="predicted"/>
<evidence type="ECO:0000313" key="5">
    <source>
        <dbReference type="EMBL" id="AOH53353.1"/>
    </source>
</evidence>
<evidence type="ECO:0000313" key="6">
    <source>
        <dbReference type="Proteomes" id="UP000077926"/>
    </source>
</evidence>
<gene>
    <name evidence="5" type="ORF">ABE28_003235</name>
</gene>
<feature type="region of interest" description="Disordered" evidence="3">
    <location>
        <begin position="759"/>
        <end position="791"/>
    </location>
</feature>
<evidence type="ECO:0000256" key="2">
    <source>
        <dbReference type="SAM" id="Coils"/>
    </source>
</evidence>
<keyword evidence="6" id="KW-1185">Reference proteome</keyword>
<protein>
    <recommendedName>
        <fullName evidence="4">Phage tail tape measure protein domain-containing protein</fullName>
    </recommendedName>
</protein>
<dbReference type="PANTHER" id="PTHR37813:SF1">
    <property type="entry name" value="FELS-2 PROPHAGE PROTEIN"/>
    <property type="match status" value="1"/>
</dbReference>
<feature type="coiled-coil region" evidence="2">
    <location>
        <begin position="988"/>
        <end position="1037"/>
    </location>
</feature>